<feature type="coiled-coil region" evidence="1">
    <location>
        <begin position="290"/>
        <end position="317"/>
    </location>
</feature>
<name>A0A1W4WWG2_AGRPL</name>
<reference evidence="4" key="1">
    <citation type="submission" date="2025-08" db="UniProtKB">
        <authorList>
            <consortium name="RefSeq"/>
        </authorList>
    </citation>
    <scope>IDENTIFICATION</scope>
    <source>
        <tissue evidence="4">Entire body</tissue>
    </source>
</reference>
<feature type="region of interest" description="Disordered" evidence="2">
    <location>
        <begin position="68"/>
        <end position="89"/>
    </location>
</feature>
<sequence>MADVYEALNFKNPEEEFYEDVPLDLSYGSEFIIHCSSIYSDINDSTSTKNDDPLPVENETFVRLIEEPLKSSLEKNEGHETSSKDRTDTISEEVGDELKQNTDLNSSNFITLDLTSELFPSDDLEESKIEERTFNASVKETGIKRSLPDSTRTLNEIKKPRCDNSDSLPLQIVPNTITSKRYQGPFFYPHDHRNDTHPMWSKYKSNKVSPFEMVQNDWKNTALSYPHLDLSHMEGKRLRNISNRRECVHARRIYDNEISRLLRSKGDILNEMSRPSQKFYQKNKLCRRRLSKINEDLAVYENAKEELEYLLSNYHNEHFDAIFMGQCELDQICYEKDKISTYENFYGRSD</sequence>
<evidence type="ECO:0000313" key="4">
    <source>
        <dbReference type="RefSeq" id="XP_018328221.1"/>
    </source>
</evidence>
<accession>A0A1W4WWG2</accession>
<dbReference type="Proteomes" id="UP000192223">
    <property type="component" value="Unplaced"/>
</dbReference>
<dbReference type="GeneID" id="108739040"/>
<evidence type="ECO:0000313" key="3">
    <source>
        <dbReference type="Proteomes" id="UP000192223"/>
    </source>
</evidence>
<evidence type="ECO:0000256" key="2">
    <source>
        <dbReference type="SAM" id="MobiDB-lite"/>
    </source>
</evidence>
<evidence type="ECO:0000256" key="1">
    <source>
        <dbReference type="SAM" id="Coils"/>
    </source>
</evidence>
<keyword evidence="1" id="KW-0175">Coiled coil</keyword>
<dbReference type="InParanoid" id="A0A1W4WWG2"/>
<organism evidence="3 4">
    <name type="scientific">Agrilus planipennis</name>
    <name type="common">Emerald ash borer</name>
    <name type="synonym">Agrilus marcopoli</name>
    <dbReference type="NCBI Taxonomy" id="224129"/>
    <lineage>
        <taxon>Eukaryota</taxon>
        <taxon>Metazoa</taxon>
        <taxon>Ecdysozoa</taxon>
        <taxon>Arthropoda</taxon>
        <taxon>Hexapoda</taxon>
        <taxon>Insecta</taxon>
        <taxon>Pterygota</taxon>
        <taxon>Neoptera</taxon>
        <taxon>Endopterygota</taxon>
        <taxon>Coleoptera</taxon>
        <taxon>Polyphaga</taxon>
        <taxon>Elateriformia</taxon>
        <taxon>Buprestoidea</taxon>
        <taxon>Buprestidae</taxon>
        <taxon>Agrilinae</taxon>
        <taxon>Agrilus</taxon>
    </lineage>
</organism>
<protein>
    <submittedName>
        <fullName evidence="4">Uncharacterized protein LOC108739040</fullName>
    </submittedName>
</protein>
<keyword evidence="3" id="KW-1185">Reference proteome</keyword>
<gene>
    <name evidence="4" type="primary">LOC108739040</name>
</gene>
<dbReference type="KEGG" id="apln:108739040"/>
<proteinExistence type="predicted"/>
<dbReference type="RefSeq" id="XP_018328221.1">
    <property type="nucleotide sequence ID" value="XM_018472719.1"/>
</dbReference>
<dbReference type="AlphaFoldDB" id="A0A1W4WWG2"/>